<sequence>MVKIANQLIDSNITIDLQLHHFHKHSKNKKYIGPLIVFTFLLLYIILYGISWILLRVKLLFNTILIVPRFALGLFMIQYSLMLIFLEEKFYQVNESLMLLMNSNLTEVHNILDSAVDAKRNFTVVRDVRIIRKVQHVLSDISYELSNVYGWLAIITIPYFCVKLIYNTYRSTSILLSSVSSTIVTPGLMIYHVSQIVQDVFPLIILTCCGTRVIKEAKRTGNIVHNVMASYPIYKASINYELKQFSIEVIERNISFTACGLFAIDNGLFQSIVSTIITNMIILLQFKDANSSN</sequence>
<dbReference type="GO" id="GO:0030424">
    <property type="term" value="C:axon"/>
    <property type="evidence" value="ECO:0007669"/>
    <property type="project" value="TreeGrafter"/>
</dbReference>
<comment type="subcellular location">
    <subcellularLocation>
        <location evidence="1 8">Cell membrane</location>
        <topology evidence="1 8">Multi-pass membrane protein</topology>
    </subcellularLocation>
</comment>
<dbReference type="GO" id="GO:0043025">
    <property type="term" value="C:neuronal cell body"/>
    <property type="evidence" value="ECO:0007669"/>
    <property type="project" value="TreeGrafter"/>
</dbReference>
<dbReference type="GO" id="GO:0005886">
    <property type="term" value="C:plasma membrane"/>
    <property type="evidence" value="ECO:0007669"/>
    <property type="project" value="UniProtKB-SubCell"/>
</dbReference>
<dbReference type="EMBL" id="JAQQBR010000001">
    <property type="protein sequence ID" value="KAK0182838.1"/>
    <property type="molecule type" value="Genomic_DNA"/>
</dbReference>
<comment type="caution">
    <text evidence="9">The sequence shown here is derived from an EMBL/GenBank/DDBJ whole genome shotgun (WGS) entry which is preliminary data.</text>
</comment>
<dbReference type="InterPro" id="IPR013604">
    <property type="entry name" value="7TM_chemorcpt"/>
</dbReference>
<evidence type="ECO:0000256" key="1">
    <source>
        <dbReference type="ARBA" id="ARBA00004651"/>
    </source>
</evidence>
<dbReference type="Proteomes" id="UP001168972">
    <property type="component" value="Unassembled WGS sequence"/>
</dbReference>
<evidence type="ECO:0000313" key="9">
    <source>
        <dbReference type="EMBL" id="KAK0182838.1"/>
    </source>
</evidence>
<dbReference type="AlphaFoldDB" id="A0AA39G7L8"/>
<keyword evidence="10" id="KW-1185">Reference proteome</keyword>
<gene>
    <name evidence="9" type="ORF">PV327_000932</name>
</gene>
<dbReference type="GO" id="GO:0030425">
    <property type="term" value="C:dendrite"/>
    <property type="evidence" value="ECO:0007669"/>
    <property type="project" value="TreeGrafter"/>
</dbReference>
<keyword evidence="7 8" id="KW-0807">Transducer</keyword>
<evidence type="ECO:0000256" key="5">
    <source>
        <dbReference type="ARBA" id="ARBA00023136"/>
    </source>
</evidence>
<comment type="function">
    <text evidence="8">Gustatory receptor which mediates acceptance or avoidance behavior, depending on its substrates.</text>
</comment>
<keyword evidence="5 8" id="KW-0472">Membrane</keyword>
<comment type="caution">
    <text evidence="8">Lacks conserved residue(s) required for the propagation of feature annotation.</text>
</comment>
<evidence type="ECO:0000256" key="4">
    <source>
        <dbReference type="ARBA" id="ARBA00022989"/>
    </source>
</evidence>
<proteinExistence type="inferred from homology"/>
<name>A0AA39G7L8_MICHY</name>
<evidence type="ECO:0000313" key="10">
    <source>
        <dbReference type="Proteomes" id="UP001168972"/>
    </source>
</evidence>
<dbReference type="PANTHER" id="PTHR21143">
    <property type="entry name" value="INVERTEBRATE GUSTATORY RECEPTOR"/>
    <property type="match status" value="1"/>
</dbReference>
<reference evidence="9" key="2">
    <citation type="submission" date="2023-03" db="EMBL/GenBank/DDBJ databases">
        <authorList>
            <person name="Inwood S.N."/>
            <person name="Skelly J.G."/>
            <person name="Guhlin J."/>
            <person name="Harrop T.W.R."/>
            <person name="Goldson S.G."/>
            <person name="Dearden P.K."/>
        </authorList>
    </citation>
    <scope>NUCLEOTIDE SEQUENCE</scope>
    <source>
        <strain evidence="9">Lincoln</strain>
        <tissue evidence="9">Whole body</tissue>
    </source>
</reference>
<evidence type="ECO:0000256" key="8">
    <source>
        <dbReference type="RuleBase" id="RU363108"/>
    </source>
</evidence>
<feature type="transmembrane region" description="Helical" evidence="8">
    <location>
        <begin position="173"/>
        <end position="193"/>
    </location>
</feature>
<dbReference type="Pfam" id="PF08395">
    <property type="entry name" value="7tm_7"/>
    <property type="match status" value="1"/>
</dbReference>
<dbReference type="PANTHER" id="PTHR21143:SF133">
    <property type="entry name" value="GUSTATORY AND PHEROMONE RECEPTOR 32A-RELATED"/>
    <property type="match status" value="1"/>
</dbReference>
<organism evidence="9 10">
    <name type="scientific">Microctonus hyperodae</name>
    <name type="common">Parasitoid wasp</name>
    <dbReference type="NCBI Taxonomy" id="165561"/>
    <lineage>
        <taxon>Eukaryota</taxon>
        <taxon>Metazoa</taxon>
        <taxon>Ecdysozoa</taxon>
        <taxon>Arthropoda</taxon>
        <taxon>Hexapoda</taxon>
        <taxon>Insecta</taxon>
        <taxon>Pterygota</taxon>
        <taxon>Neoptera</taxon>
        <taxon>Endopterygota</taxon>
        <taxon>Hymenoptera</taxon>
        <taxon>Apocrita</taxon>
        <taxon>Ichneumonoidea</taxon>
        <taxon>Braconidae</taxon>
        <taxon>Euphorinae</taxon>
        <taxon>Microctonus</taxon>
    </lineage>
</organism>
<feature type="transmembrane region" description="Helical" evidence="8">
    <location>
        <begin position="31"/>
        <end position="55"/>
    </location>
</feature>
<keyword evidence="3 8" id="KW-0812">Transmembrane</keyword>
<dbReference type="GO" id="GO:0007165">
    <property type="term" value="P:signal transduction"/>
    <property type="evidence" value="ECO:0007669"/>
    <property type="project" value="UniProtKB-KW"/>
</dbReference>
<evidence type="ECO:0000256" key="7">
    <source>
        <dbReference type="ARBA" id="ARBA00023224"/>
    </source>
</evidence>
<accession>A0AA39G7L8</accession>
<dbReference type="GO" id="GO:0008049">
    <property type="term" value="P:male courtship behavior"/>
    <property type="evidence" value="ECO:0007669"/>
    <property type="project" value="TreeGrafter"/>
</dbReference>
<feature type="transmembrane region" description="Helical" evidence="8">
    <location>
        <begin position="148"/>
        <end position="166"/>
    </location>
</feature>
<evidence type="ECO:0000256" key="3">
    <source>
        <dbReference type="ARBA" id="ARBA00022692"/>
    </source>
</evidence>
<keyword evidence="4 8" id="KW-1133">Transmembrane helix</keyword>
<evidence type="ECO:0000256" key="6">
    <source>
        <dbReference type="ARBA" id="ARBA00023170"/>
    </source>
</evidence>
<evidence type="ECO:0000256" key="2">
    <source>
        <dbReference type="ARBA" id="ARBA00022475"/>
    </source>
</evidence>
<keyword evidence="2 8" id="KW-1003">Cell membrane</keyword>
<dbReference type="GO" id="GO:0007635">
    <property type="term" value="P:chemosensory behavior"/>
    <property type="evidence" value="ECO:0007669"/>
    <property type="project" value="TreeGrafter"/>
</dbReference>
<comment type="similarity">
    <text evidence="8">Belongs to the insect chemoreceptor superfamily. Gustatory receptor (GR) family.</text>
</comment>
<keyword evidence="6 8" id="KW-0675">Receptor</keyword>
<feature type="transmembrane region" description="Helical" evidence="8">
    <location>
        <begin position="67"/>
        <end position="86"/>
    </location>
</feature>
<dbReference type="GO" id="GO:0050909">
    <property type="term" value="P:sensory perception of taste"/>
    <property type="evidence" value="ECO:0007669"/>
    <property type="project" value="InterPro"/>
</dbReference>
<reference evidence="9" key="1">
    <citation type="journal article" date="2023" name="bioRxiv">
        <title>Scaffold-level genome assemblies of two parasitoid biocontrol wasps reveal the parthenogenesis mechanism and an associated novel virus.</title>
        <authorList>
            <person name="Inwood S."/>
            <person name="Skelly J."/>
            <person name="Guhlin J."/>
            <person name="Harrop T."/>
            <person name="Goldson S."/>
            <person name="Dearden P."/>
        </authorList>
    </citation>
    <scope>NUCLEOTIDE SEQUENCE</scope>
    <source>
        <strain evidence="9">Lincoln</strain>
        <tissue evidence="9">Whole body</tissue>
    </source>
</reference>
<protein>
    <recommendedName>
        <fullName evidence="8">Gustatory receptor</fullName>
    </recommendedName>
</protein>